<evidence type="ECO:0000259" key="15">
    <source>
        <dbReference type="SMART" id="SM01017"/>
    </source>
</evidence>
<keyword evidence="5" id="KW-0597">Phosphoprotein</keyword>
<evidence type="ECO:0000256" key="2">
    <source>
        <dbReference type="ARBA" id="ARBA00005298"/>
    </source>
</evidence>
<dbReference type="InterPro" id="IPR014752">
    <property type="entry name" value="Arrestin-like_C"/>
</dbReference>
<evidence type="ECO:0000313" key="17">
    <source>
        <dbReference type="Proteomes" id="UP001108240"/>
    </source>
</evidence>
<keyword evidence="7" id="KW-0805">Transcription regulation</keyword>
<sequence>MGVLTKKPKTFEVQFSDPNKSAYSGGDKVAGRVIVEVAEVVQISAVKLFGIGCAKVDYNKGKMHCRDEIEYLKYEEVLHLDHQPTDADGSINLRPGNRYEFMFGFELPQAGCLVSSYVGKFGSVQYYVKAVIEKSSQPYAECKRYFEVVEPIDVNTQELMDPVTGAKQKKVTCMFIPDGSVSVSAHIGRKGYCEGEDICIDAQFENSCSRIVVPKAAIIAKHIYRANGRTKEFHKKLTSVRGDHIISGMCDVWQGRVLPVPKLKPTILGCDIIHVDYFLRIYLHIPGSEKLILDLPLVIGTIPYSGMNSRTSSMSSQDSSDTSSTCVSLPSCPPSYSEISQDNRMDSSFIPLLNDYDEDDSPIFMRSSEYHLPPSPPAYTEVHTYI</sequence>
<dbReference type="PANTHER" id="PTHR11188">
    <property type="entry name" value="ARRESTIN DOMAIN CONTAINING PROTEIN"/>
    <property type="match status" value="1"/>
</dbReference>
<dbReference type="SMART" id="SM01017">
    <property type="entry name" value="Arrestin_C"/>
    <property type="match status" value="1"/>
</dbReference>
<name>A0A9J7XLF4_CYPCA</name>
<evidence type="ECO:0000256" key="6">
    <source>
        <dbReference type="ARBA" id="ARBA00022843"/>
    </source>
</evidence>
<reference evidence="16" key="1">
    <citation type="submission" date="2025-08" db="UniProtKB">
        <authorList>
            <consortium name="Ensembl"/>
        </authorList>
    </citation>
    <scope>IDENTIFICATION</scope>
</reference>
<evidence type="ECO:0000256" key="5">
    <source>
        <dbReference type="ARBA" id="ARBA00022553"/>
    </source>
</evidence>
<protein>
    <recommendedName>
        <fullName evidence="11">Thioredoxin-interacting protein</fullName>
    </recommendedName>
</protein>
<dbReference type="Pfam" id="PF00339">
    <property type="entry name" value="Arrestin_N"/>
    <property type="match status" value="1"/>
</dbReference>
<dbReference type="Proteomes" id="UP001108240">
    <property type="component" value="Unplaced"/>
</dbReference>
<dbReference type="InterPro" id="IPR011022">
    <property type="entry name" value="Arrestin_C-like"/>
</dbReference>
<dbReference type="InterPro" id="IPR050357">
    <property type="entry name" value="Arrestin_domain-protein"/>
</dbReference>
<reference evidence="16" key="2">
    <citation type="submission" date="2025-09" db="UniProtKB">
        <authorList>
            <consortium name="Ensembl"/>
        </authorList>
    </citation>
    <scope>IDENTIFICATION</scope>
</reference>
<keyword evidence="8" id="KW-1015">Disulfide bond</keyword>
<comment type="subunit">
    <text evidence="13">Homodimer; disulfide-linked. Interacts with TXN/thioredoxin through its redox-active site. Interacts with transcriptional repressors ZBTB16, ZBTB32 and HDAC1. Interacts with DDIT4.</text>
</comment>
<proteinExistence type="inferred from homology"/>
<evidence type="ECO:0000256" key="11">
    <source>
        <dbReference type="ARBA" id="ARBA00039479"/>
    </source>
</evidence>
<evidence type="ECO:0000256" key="3">
    <source>
        <dbReference type="ARBA" id="ARBA00022490"/>
    </source>
</evidence>
<dbReference type="OMA" id="NEWAETI"/>
<dbReference type="GO" id="GO:0007399">
    <property type="term" value="P:nervous system development"/>
    <property type="evidence" value="ECO:0007669"/>
    <property type="project" value="UniProtKB-ARBA"/>
</dbReference>
<evidence type="ECO:0000256" key="10">
    <source>
        <dbReference type="ARBA" id="ARBA00023306"/>
    </source>
</evidence>
<dbReference type="SUPFAM" id="SSF81296">
    <property type="entry name" value="E set domains"/>
    <property type="match status" value="2"/>
</dbReference>
<dbReference type="Gene3D" id="2.60.40.640">
    <property type="match status" value="2"/>
</dbReference>
<dbReference type="InterPro" id="IPR011021">
    <property type="entry name" value="Arrestin-like_N"/>
</dbReference>
<feature type="compositionally biased region" description="Low complexity" evidence="14">
    <location>
        <begin position="309"/>
        <end position="330"/>
    </location>
</feature>
<dbReference type="InterPro" id="IPR014756">
    <property type="entry name" value="Ig_E-set"/>
</dbReference>
<evidence type="ECO:0000256" key="4">
    <source>
        <dbReference type="ARBA" id="ARBA00022499"/>
    </source>
</evidence>
<evidence type="ECO:0000313" key="16">
    <source>
        <dbReference type="Ensembl" id="ENSCCRP00000108284.1"/>
    </source>
</evidence>
<comment type="similarity">
    <text evidence="2">Belongs to the arrestin family.</text>
</comment>
<dbReference type="GO" id="GO:0005737">
    <property type="term" value="C:cytoplasm"/>
    <property type="evidence" value="ECO:0007669"/>
    <property type="project" value="UniProtKB-SubCell"/>
</dbReference>
<evidence type="ECO:0000256" key="8">
    <source>
        <dbReference type="ARBA" id="ARBA00023157"/>
    </source>
</evidence>
<evidence type="ECO:0000256" key="14">
    <source>
        <dbReference type="SAM" id="MobiDB-lite"/>
    </source>
</evidence>
<keyword evidence="17" id="KW-1185">Reference proteome</keyword>
<dbReference type="AlphaFoldDB" id="A0A9J7XLF4"/>
<evidence type="ECO:0000256" key="1">
    <source>
        <dbReference type="ARBA" id="ARBA00004496"/>
    </source>
</evidence>
<comment type="subcellular location">
    <subcellularLocation>
        <location evidence="1">Cytoplasm</location>
    </subcellularLocation>
</comment>
<dbReference type="GO" id="GO:0031625">
    <property type="term" value="F:ubiquitin protein ligase binding"/>
    <property type="evidence" value="ECO:0007669"/>
    <property type="project" value="TreeGrafter"/>
</dbReference>
<evidence type="ECO:0000256" key="13">
    <source>
        <dbReference type="ARBA" id="ARBA00046869"/>
    </source>
</evidence>
<dbReference type="GeneTree" id="ENSGT00940000158522"/>
<evidence type="ECO:0000256" key="9">
    <source>
        <dbReference type="ARBA" id="ARBA00023163"/>
    </source>
</evidence>
<keyword evidence="3" id="KW-0963">Cytoplasm</keyword>
<dbReference type="Pfam" id="PF02752">
    <property type="entry name" value="Arrestin_C"/>
    <property type="match status" value="1"/>
</dbReference>
<evidence type="ECO:0000256" key="7">
    <source>
        <dbReference type="ARBA" id="ARBA00023015"/>
    </source>
</evidence>
<accession>A0A9J7XLF4</accession>
<feature type="domain" description="Arrestin C-terminal-like" evidence="15">
    <location>
        <begin position="177"/>
        <end position="304"/>
    </location>
</feature>
<dbReference type="PANTHER" id="PTHR11188:SF14">
    <property type="entry name" value="THIOREDOXIN-INTERACTING PROTEIN"/>
    <property type="match status" value="1"/>
</dbReference>
<keyword evidence="4" id="KW-1017">Isopeptide bond</keyword>
<organism evidence="16 17">
    <name type="scientific">Cyprinus carpio carpio</name>
    <dbReference type="NCBI Taxonomy" id="630221"/>
    <lineage>
        <taxon>Eukaryota</taxon>
        <taxon>Metazoa</taxon>
        <taxon>Chordata</taxon>
        <taxon>Craniata</taxon>
        <taxon>Vertebrata</taxon>
        <taxon>Euteleostomi</taxon>
        <taxon>Actinopterygii</taxon>
        <taxon>Neopterygii</taxon>
        <taxon>Teleostei</taxon>
        <taxon>Ostariophysi</taxon>
        <taxon>Cypriniformes</taxon>
        <taxon>Cyprinidae</taxon>
        <taxon>Cyprininae</taxon>
        <taxon>Cyprinus</taxon>
    </lineage>
</organism>
<feature type="region of interest" description="Disordered" evidence="14">
    <location>
        <begin position="309"/>
        <end position="342"/>
    </location>
</feature>
<dbReference type="Ensembl" id="ENSCCRT00000141991.1">
    <property type="protein sequence ID" value="ENSCCRP00000108284.1"/>
    <property type="gene ID" value="ENSCCRG00000060084.1"/>
</dbReference>
<keyword evidence="6" id="KW-0832">Ubl conjugation</keyword>
<dbReference type="GO" id="GO:0015031">
    <property type="term" value="P:protein transport"/>
    <property type="evidence" value="ECO:0007669"/>
    <property type="project" value="TreeGrafter"/>
</dbReference>
<comment type="function">
    <text evidence="12">May act as an oxidative stress mediator by inhibiting thioredoxin activity or by limiting its bioavailability. Interacts with COPS5 and restores COPS5-induced suppression of CDKN1B stability, blocking the COPS5-mediated translocation of CDKN1B from the nucleus to the cytoplasm. Functions as a transcriptional repressor, possibly by acting as a bridge molecule between transcription factors and corepressor complexes, and over-expression will induce G0/G1 cell cycle arrest. Required for the maturation of natural killer cells. Acts as a suppressor of tumor cell growth. Inhibits the proteasomal degradation of DDIT4, and thereby contributes to the inhibition of the mammalian target of rapamycin complex 1 (mTORC1).</text>
</comment>
<keyword evidence="10" id="KW-0131">Cell cycle</keyword>
<keyword evidence="9" id="KW-0804">Transcription</keyword>
<evidence type="ECO:0000256" key="12">
    <source>
        <dbReference type="ARBA" id="ARBA00045565"/>
    </source>
</evidence>